<dbReference type="InterPro" id="IPR045349">
    <property type="entry name" value="SLC41A1-3"/>
</dbReference>
<keyword evidence="3" id="KW-0813">Transport</keyword>
<evidence type="ECO:0000256" key="1">
    <source>
        <dbReference type="ARBA" id="ARBA00004141"/>
    </source>
</evidence>
<evidence type="ECO:0000256" key="5">
    <source>
        <dbReference type="ARBA" id="ARBA00022842"/>
    </source>
</evidence>
<feature type="transmembrane region" description="Helical" evidence="10">
    <location>
        <begin position="88"/>
        <end position="106"/>
    </location>
</feature>
<feature type="transmembrane region" description="Helical" evidence="10">
    <location>
        <begin position="493"/>
        <end position="518"/>
    </location>
</feature>
<reference evidence="12 13" key="1">
    <citation type="submission" date="2021-08" db="EMBL/GenBank/DDBJ databases">
        <title>Draft Genome Sequence of Phanerochaete sordida strain YK-624.</title>
        <authorList>
            <person name="Mori T."/>
            <person name="Dohra H."/>
            <person name="Suzuki T."/>
            <person name="Kawagishi H."/>
            <person name="Hirai H."/>
        </authorList>
    </citation>
    <scope>NUCLEOTIDE SEQUENCE [LARGE SCALE GENOMIC DNA]</scope>
    <source>
        <strain evidence="12 13">YK-624</strain>
    </source>
</reference>
<evidence type="ECO:0000256" key="7">
    <source>
        <dbReference type="ARBA" id="ARBA00023065"/>
    </source>
</evidence>
<dbReference type="GO" id="GO:0008324">
    <property type="term" value="F:monoatomic cation transmembrane transporter activity"/>
    <property type="evidence" value="ECO:0007669"/>
    <property type="project" value="InterPro"/>
</dbReference>
<evidence type="ECO:0000256" key="2">
    <source>
        <dbReference type="ARBA" id="ARBA00009749"/>
    </source>
</evidence>
<keyword evidence="7" id="KW-0406">Ion transport</keyword>
<keyword evidence="6 10" id="KW-1133">Transmembrane helix</keyword>
<feature type="domain" description="SLC41A/MgtE integral membrane" evidence="11">
    <location>
        <begin position="370"/>
        <end position="509"/>
    </location>
</feature>
<keyword evidence="4 10" id="KW-0812">Transmembrane</keyword>
<evidence type="ECO:0000256" key="10">
    <source>
        <dbReference type="SAM" id="Phobius"/>
    </source>
</evidence>
<dbReference type="OrthoDB" id="666972at2759"/>
<sequence length="528" mass="56576">MHEADCADADSDPEPPLELVTLESDALKQKYFHGQLQTVYEVEHGEDSETDDDSSRALLSPRQSTSPQPPSTTAWRDVRRVVIETGPTLVLTTVGLLFSGVLLNAISRWRAMTEVNELIMIIPVILNLKGNLEMNLSARLGTAANIGELDRPAVRRKIILGNLSLLQVQATIVSFVAAILAFALARVVSPQPAVAVVMSSSGADLASNFTSVLRQALDQNSTEIQGPNGLDEFVLTASSSMLATCLSSALLGVFMSTLVVLCRKIGADPDNIAPPVAACLGDLVPLVLLGAVSALNFRVMHTPLPLVLLLALLGGAVGWVVVTRRNDCVRHLLWQGWLPLFVAMVISCAAGMILDVYVGRYEGFAILAILISGLPGNVGAIVVSRLSTALHASSDGADRLPCASADVFPKAPAMPSSEIRIVMLTLPCVTFPIEVAFLVTLRAVGWLRVTVFFLIVSIGFFCIAVVASLYLAKLITDLLWKHRLDPDIYALPIHSAIVDLVGLLLLVVCFELVSYMGMSVHTGIDDLM</sequence>
<proteinExistence type="inferred from homology"/>
<evidence type="ECO:0000313" key="12">
    <source>
        <dbReference type="EMBL" id="GJE88039.1"/>
    </source>
</evidence>
<evidence type="ECO:0000256" key="3">
    <source>
        <dbReference type="ARBA" id="ARBA00022448"/>
    </source>
</evidence>
<keyword evidence="8 10" id="KW-0472">Membrane</keyword>
<dbReference type="Proteomes" id="UP000703269">
    <property type="component" value="Unassembled WGS sequence"/>
</dbReference>
<evidence type="ECO:0000256" key="4">
    <source>
        <dbReference type="ARBA" id="ARBA00022692"/>
    </source>
</evidence>
<evidence type="ECO:0000313" key="13">
    <source>
        <dbReference type="Proteomes" id="UP000703269"/>
    </source>
</evidence>
<feature type="transmembrane region" description="Helical" evidence="10">
    <location>
        <begin position="273"/>
        <end position="297"/>
    </location>
</feature>
<dbReference type="Gene3D" id="1.10.357.20">
    <property type="entry name" value="SLC41 divalent cation transporters, integral membrane domain"/>
    <property type="match status" value="2"/>
</dbReference>
<evidence type="ECO:0000256" key="6">
    <source>
        <dbReference type="ARBA" id="ARBA00022989"/>
    </source>
</evidence>
<gene>
    <name evidence="12" type="ORF">PsYK624_041220</name>
</gene>
<comment type="subcellular location">
    <subcellularLocation>
        <location evidence="1">Membrane</location>
        <topology evidence="1">Multi-pass membrane protein</topology>
    </subcellularLocation>
</comment>
<evidence type="ECO:0000256" key="9">
    <source>
        <dbReference type="SAM" id="MobiDB-lite"/>
    </source>
</evidence>
<feature type="transmembrane region" description="Helical" evidence="10">
    <location>
        <begin position="451"/>
        <end position="472"/>
    </location>
</feature>
<feature type="transmembrane region" description="Helical" evidence="10">
    <location>
        <begin position="334"/>
        <end position="358"/>
    </location>
</feature>
<feature type="transmembrane region" description="Helical" evidence="10">
    <location>
        <begin position="241"/>
        <end position="261"/>
    </location>
</feature>
<dbReference type="PANTHER" id="PTHR16228:SF7">
    <property type="entry name" value="SLC41A_MGTE INTEGRAL MEMBRANE DOMAIN-CONTAINING PROTEIN"/>
    <property type="match status" value="1"/>
</dbReference>
<dbReference type="InterPro" id="IPR006667">
    <property type="entry name" value="SLC41_membr_dom"/>
</dbReference>
<feature type="transmembrane region" description="Helical" evidence="10">
    <location>
        <begin position="364"/>
        <end position="383"/>
    </location>
</feature>
<dbReference type="InterPro" id="IPR036739">
    <property type="entry name" value="SLC41_membr_dom_sf"/>
</dbReference>
<name>A0A9P3G5U0_9APHY</name>
<comment type="caution">
    <text evidence="12">The sequence shown here is derived from an EMBL/GenBank/DDBJ whole genome shotgun (WGS) entry which is preliminary data.</text>
</comment>
<feature type="transmembrane region" description="Helical" evidence="10">
    <location>
        <begin position="303"/>
        <end position="322"/>
    </location>
</feature>
<evidence type="ECO:0000259" key="11">
    <source>
        <dbReference type="Pfam" id="PF01769"/>
    </source>
</evidence>
<dbReference type="GO" id="GO:0005886">
    <property type="term" value="C:plasma membrane"/>
    <property type="evidence" value="ECO:0007669"/>
    <property type="project" value="TreeGrafter"/>
</dbReference>
<evidence type="ECO:0000256" key="8">
    <source>
        <dbReference type="ARBA" id="ARBA00023136"/>
    </source>
</evidence>
<keyword evidence="13" id="KW-1185">Reference proteome</keyword>
<comment type="similarity">
    <text evidence="2">Belongs to the SLC41A transporter family.</text>
</comment>
<keyword evidence="5" id="KW-0460">Magnesium</keyword>
<dbReference type="EMBL" id="BPQB01000008">
    <property type="protein sequence ID" value="GJE88039.1"/>
    <property type="molecule type" value="Genomic_DNA"/>
</dbReference>
<feature type="domain" description="SLC41A/MgtE integral membrane" evidence="11">
    <location>
        <begin position="122"/>
        <end position="289"/>
    </location>
</feature>
<dbReference type="AlphaFoldDB" id="A0A9P3G5U0"/>
<dbReference type="SUPFAM" id="SSF161093">
    <property type="entry name" value="MgtE membrane domain-like"/>
    <property type="match status" value="2"/>
</dbReference>
<accession>A0A9P3G5U0</accession>
<protein>
    <submittedName>
        <fullName evidence="12">Magnesium transporter</fullName>
    </submittedName>
</protein>
<dbReference type="PANTHER" id="PTHR16228">
    <property type="entry name" value="DIVALENT CATION TRANSPORTER SOLUTE CARRIER FAMILY 41"/>
    <property type="match status" value="1"/>
</dbReference>
<organism evidence="12 13">
    <name type="scientific">Phanerochaete sordida</name>
    <dbReference type="NCBI Taxonomy" id="48140"/>
    <lineage>
        <taxon>Eukaryota</taxon>
        <taxon>Fungi</taxon>
        <taxon>Dikarya</taxon>
        <taxon>Basidiomycota</taxon>
        <taxon>Agaricomycotina</taxon>
        <taxon>Agaricomycetes</taxon>
        <taxon>Polyporales</taxon>
        <taxon>Phanerochaetaceae</taxon>
        <taxon>Phanerochaete</taxon>
    </lineage>
</organism>
<feature type="transmembrane region" description="Helical" evidence="10">
    <location>
        <begin position="165"/>
        <end position="188"/>
    </location>
</feature>
<feature type="region of interest" description="Disordered" evidence="9">
    <location>
        <begin position="44"/>
        <end position="73"/>
    </location>
</feature>
<dbReference type="Pfam" id="PF01769">
    <property type="entry name" value="MgtE"/>
    <property type="match status" value="2"/>
</dbReference>